<evidence type="ECO:0000313" key="2">
    <source>
        <dbReference type="EMBL" id="HAV92618.1"/>
    </source>
</evidence>
<organism evidence="2 3">
    <name type="scientific">candidate division WOR-3 bacterium</name>
    <dbReference type="NCBI Taxonomy" id="2052148"/>
    <lineage>
        <taxon>Bacteria</taxon>
        <taxon>Bacteria division WOR-3</taxon>
    </lineage>
</organism>
<feature type="compositionally biased region" description="Polar residues" evidence="1">
    <location>
        <begin position="827"/>
        <end position="840"/>
    </location>
</feature>
<proteinExistence type="predicted"/>
<feature type="region of interest" description="Disordered" evidence="1">
    <location>
        <begin position="824"/>
        <end position="893"/>
    </location>
</feature>
<gene>
    <name evidence="2" type="ORF">DCW38_05495</name>
</gene>
<feature type="non-terminal residue" evidence="2">
    <location>
        <position position="954"/>
    </location>
</feature>
<reference evidence="2 3" key="1">
    <citation type="journal article" date="2018" name="Nat. Biotechnol.">
        <title>A standardized bacterial taxonomy based on genome phylogeny substantially revises the tree of life.</title>
        <authorList>
            <person name="Parks D.H."/>
            <person name="Chuvochina M."/>
            <person name="Waite D.W."/>
            <person name="Rinke C."/>
            <person name="Skarshewski A."/>
            <person name="Chaumeil P.A."/>
            <person name="Hugenholtz P."/>
        </authorList>
    </citation>
    <scope>NUCLEOTIDE SEQUENCE [LARGE SCALE GENOMIC DNA]</scope>
    <source>
        <strain evidence="2">UBA9956</strain>
    </source>
</reference>
<evidence type="ECO:0000256" key="1">
    <source>
        <dbReference type="SAM" id="MobiDB-lite"/>
    </source>
</evidence>
<accession>A0A350HAQ2</accession>
<evidence type="ECO:0000313" key="3">
    <source>
        <dbReference type="Proteomes" id="UP000264062"/>
    </source>
</evidence>
<name>A0A350HAQ2_UNCW3</name>
<feature type="compositionally biased region" description="Polar residues" evidence="1">
    <location>
        <begin position="884"/>
        <end position="893"/>
    </location>
</feature>
<dbReference type="Proteomes" id="UP000264062">
    <property type="component" value="Unassembled WGS sequence"/>
</dbReference>
<dbReference type="AlphaFoldDB" id="A0A350HAQ2"/>
<comment type="caution">
    <text evidence="2">The sequence shown here is derived from an EMBL/GenBank/DDBJ whole genome shotgun (WGS) entry which is preliminary data.</text>
</comment>
<dbReference type="EMBL" id="DMZY01000164">
    <property type="protein sequence ID" value="HAV92618.1"/>
    <property type="molecule type" value="Genomic_DNA"/>
</dbReference>
<protein>
    <submittedName>
        <fullName evidence="2">Uncharacterized protein</fullName>
    </submittedName>
</protein>
<sequence length="954" mass="106816">MMKKTLFIFIIISLSVFIYAQNYFDEFLENKLFDNRLSEQGYYKTVEIDELNGVVFFKTYFNEYIISVDSVLMLNTYLERKNKKYVSELFKENAIRAIESNSQESGLIGDIDLPITFGKMSSLFGEGGKLIVNGSERVEYTGSKTFDLSVLDTTTSSTSLIPEFILYQHLIVNVTGTVGDRIKVNLNHDSESEKESDNKVKVAYQGIDDDILQTIEAGDVDVSLPGIKLIGGTPQHKGLFGIKGSGQVGGVNFTAIASKQTGESEQKQFVGNTKLDSMKLYDTEYAKNRFFYLGLSSTDSIIQLNVFKDDGIGTNNDEQGAVEGRIVYLPGAYDSSMFEGMFTLLKSGDNNDYYYNKSGQFIEFLSTLASNEVIGVSYIVKRSDNSIDTVGSVEYTEGDTLVMKAIKQKDDYPSSLTWQYMMKNIYTFSSRNIIPESFVMTVKKVNYASGDDYEIENEKTYLKILGLDNNDDGKVDLNYVNFDRGYIFFPQLLPFASESLNEPDSIIYTSQETGTYIGRLYYLNISFRGSQSMYSLGVFNVLEGSEVVKINGRTLTKDTDYTIDYEYGIVNFMTDEANLPSAEITIDYQYSPFLSLASKNLLGLHLDYSFSDKITSNSNWLYNTLSYKLEDYPRLGEEPQEALVGEFDITYTDKYYGITDLANILPFYYSDSPSALSVSTKAAVSYPNPNSTGKAFIDNMESVLSSNDISIDRKSWVCGSLPTAFNATDLSDDYFWYNDRETLGNINELLPNLDKNDDVSILNISMKLNTASAENTFVSFTQSISRTGVDMSDMMFLEVWVKGDDGVLTVEIGKNITEDMVRKDKNNNVVSPDNILQTEDANNDGILDVNEDSGLDGVTGGDSESVAGDDGNDDYRYESANPDDYSQINGTENNNALDTEDLDRDGSLNTNLDLFRFTVNLENTNNLVYENLNTGWKLYRIPITSSNVEIVGSP</sequence>